<proteinExistence type="inferred from homology"/>
<evidence type="ECO:0000259" key="4">
    <source>
        <dbReference type="Pfam" id="PF00669"/>
    </source>
</evidence>
<feature type="domain" description="Flagellin N-terminal" evidence="4">
    <location>
        <begin position="5"/>
        <end position="138"/>
    </location>
</feature>
<dbReference type="PANTHER" id="PTHR42792:SF2">
    <property type="entry name" value="FLAGELLIN"/>
    <property type="match status" value="1"/>
</dbReference>
<keyword evidence="3" id="KW-0964">Secreted</keyword>
<sequence>MPSSILTNNGAMVALQSLQMTQKNLQETQNRISTGLKVATAKDNAATWSVATSMRADIANLKQVNEVLSVSSGVVTTAATGTQNVADLISKIREAVTSVQDGVKSAKTVQASIDAYLGQIKSIVDSSSFKGVNLLNGSTSGDTKLLASVNSNGGAQTPAYITVGAQNLTMGTGGSLNVLQGFSVAGVVNKWAYSAPTATSTSAGSQLEVGDSLTFSFTLNGANKTATFTNSTAATLNMSNVDDVATVMAGIRDAINTTAGTSNQIASLDTMGRLVVDNTKGTDTIAFNGASALAIGIDSGTAITLGTATNLAPQAPKYMYAKPTGTPTASTVYDFSFNINGSDVAASYTVPSGTTSYDTVMTGVMNAINAKAGVGNSIASLDAAGNLVVDASKGKDAIAFDGATALKTQGGSLGASGAVAQKYTYTTLAALTAAAVTGDTLTFALNVNGADKSYTVSVDTLVAGSARGGAALGDYAASAAGGDALITDLATYINTLGYGSIASNGGSGATTALVIDSKNAPLGVDVRGGVSTAGITKTGTVAFAAISGNTGGNSGTTTSQVEFDFSNTQVAGDVLKFSFTQGGATKTAQVTVGATQTKAETLRALAKAINTAAGASVAAVRGDVTAEKLYVDGTRASSAVTFSSTYTNDLTGVTHASANPMTTNNQTVVSDTSYAGLLSVLKTAETAVLSAGAAFGAAQVRVDTQKDFIGKLADTLTTGVGALVDADMSEEAARLTALQTQQQLGTQALSIANQAPQSILSLFRG</sequence>
<comment type="caution">
    <text evidence="6">The sequence shown here is derived from an EMBL/GenBank/DDBJ whole genome shotgun (WGS) entry which is preliminary data.</text>
</comment>
<dbReference type="Pfam" id="PF00669">
    <property type="entry name" value="Flagellin_N"/>
    <property type="match status" value="1"/>
</dbReference>
<reference evidence="6 7" key="1">
    <citation type="submission" date="2023-08" db="EMBL/GenBank/DDBJ databases">
        <title>The draft genome sequence of Paracraurococcus sp. LOR1-02.</title>
        <authorList>
            <person name="Kingkaew E."/>
            <person name="Tanasupawat S."/>
        </authorList>
    </citation>
    <scope>NUCLEOTIDE SEQUENCE [LARGE SCALE GENOMIC DNA]</scope>
    <source>
        <strain evidence="6 7">LOR1-02</strain>
    </source>
</reference>
<evidence type="ECO:0000313" key="6">
    <source>
        <dbReference type="EMBL" id="MDO9711799.1"/>
    </source>
</evidence>
<dbReference type="InterPro" id="IPR001492">
    <property type="entry name" value="Flagellin"/>
</dbReference>
<accession>A0ABT9E6J9</accession>
<dbReference type="SUPFAM" id="SSF64518">
    <property type="entry name" value="Phase 1 flagellin"/>
    <property type="match status" value="1"/>
</dbReference>
<evidence type="ECO:0000256" key="3">
    <source>
        <dbReference type="RuleBase" id="RU362073"/>
    </source>
</evidence>
<feature type="domain" description="Flagellin C-terminal" evidence="5">
    <location>
        <begin position="680"/>
        <end position="763"/>
    </location>
</feature>
<evidence type="ECO:0000256" key="2">
    <source>
        <dbReference type="ARBA" id="ARBA00023143"/>
    </source>
</evidence>
<keyword evidence="2 3" id="KW-0975">Bacterial flagellum</keyword>
<keyword evidence="6" id="KW-0282">Flagellum</keyword>
<keyword evidence="6" id="KW-0966">Cell projection</keyword>
<keyword evidence="6" id="KW-0969">Cilium</keyword>
<comment type="subcellular location">
    <subcellularLocation>
        <location evidence="3">Secreted</location>
    </subcellularLocation>
    <subcellularLocation>
        <location evidence="3">Bacterial flagellum</location>
    </subcellularLocation>
</comment>
<gene>
    <name evidence="6" type="ORF">Q7A36_25855</name>
</gene>
<keyword evidence="7" id="KW-1185">Reference proteome</keyword>
<dbReference type="Pfam" id="PF00700">
    <property type="entry name" value="Flagellin_C"/>
    <property type="match status" value="1"/>
</dbReference>
<name>A0ABT9E6J9_9PROT</name>
<comment type="function">
    <text evidence="3">Flagellin is the subunit protein which polymerizes to form the filaments of bacterial flagella.</text>
</comment>
<dbReference type="Gene3D" id="1.20.1330.10">
    <property type="entry name" value="f41 fragment of flagellin, N-terminal domain"/>
    <property type="match status" value="2"/>
</dbReference>
<dbReference type="PANTHER" id="PTHR42792">
    <property type="entry name" value="FLAGELLIN"/>
    <property type="match status" value="1"/>
</dbReference>
<organism evidence="6 7">
    <name type="scientific">Paracraurococcus lichenis</name>
    <dbReference type="NCBI Taxonomy" id="3064888"/>
    <lineage>
        <taxon>Bacteria</taxon>
        <taxon>Pseudomonadati</taxon>
        <taxon>Pseudomonadota</taxon>
        <taxon>Alphaproteobacteria</taxon>
        <taxon>Acetobacterales</taxon>
        <taxon>Roseomonadaceae</taxon>
        <taxon>Paracraurococcus</taxon>
    </lineage>
</organism>
<dbReference type="InterPro" id="IPR046358">
    <property type="entry name" value="Flagellin_C"/>
</dbReference>
<dbReference type="EMBL" id="JAUTWS010000034">
    <property type="protein sequence ID" value="MDO9711799.1"/>
    <property type="molecule type" value="Genomic_DNA"/>
</dbReference>
<evidence type="ECO:0000256" key="1">
    <source>
        <dbReference type="ARBA" id="ARBA00005709"/>
    </source>
</evidence>
<dbReference type="Proteomes" id="UP001243009">
    <property type="component" value="Unassembled WGS sequence"/>
</dbReference>
<evidence type="ECO:0000313" key="7">
    <source>
        <dbReference type="Proteomes" id="UP001243009"/>
    </source>
</evidence>
<dbReference type="RefSeq" id="WP_305106652.1">
    <property type="nucleotide sequence ID" value="NZ_JAUTWS010000034.1"/>
</dbReference>
<evidence type="ECO:0000259" key="5">
    <source>
        <dbReference type="Pfam" id="PF00700"/>
    </source>
</evidence>
<protein>
    <recommendedName>
        <fullName evidence="3">Flagellin</fullName>
    </recommendedName>
</protein>
<comment type="similarity">
    <text evidence="1 3">Belongs to the bacterial flagellin family.</text>
</comment>
<dbReference type="InterPro" id="IPR001029">
    <property type="entry name" value="Flagellin_N"/>
</dbReference>